<keyword evidence="2" id="KW-1185">Reference proteome</keyword>
<dbReference type="AlphaFoldDB" id="A0A0S4QWT3"/>
<dbReference type="Proteomes" id="UP000198802">
    <property type="component" value="Unassembled WGS sequence"/>
</dbReference>
<proteinExistence type="predicted"/>
<evidence type="ECO:0000313" key="2">
    <source>
        <dbReference type="Proteomes" id="UP000198802"/>
    </source>
</evidence>
<protein>
    <submittedName>
        <fullName evidence="1">Uncharacterized protein</fullName>
    </submittedName>
</protein>
<accession>A0A0S4QWT3</accession>
<gene>
    <name evidence="1" type="ORF">Ga0074812_12362</name>
</gene>
<name>A0A0S4QWT3_9ACTN</name>
<organism evidence="1 2">
    <name type="scientific">Parafrankia irregularis</name>
    <dbReference type="NCBI Taxonomy" id="795642"/>
    <lineage>
        <taxon>Bacteria</taxon>
        <taxon>Bacillati</taxon>
        <taxon>Actinomycetota</taxon>
        <taxon>Actinomycetes</taxon>
        <taxon>Frankiales</taxon>
        <taxon>Frankiaceae</taxon>
        <taxon>Parafrankia</taxon>
    </lineage>
</organism>
<evidence type="ECO:0000313" key="1">
    <source>
        <dbReference type="EMBL" id="CUU58934.1"/>
    </source>
</evidence>
<dbReference type="RefSeq" id="WP_054564384.1">
    <property type="nucleotide sequence ID" value="NZ_FAOZ01000023.1"/>
</dbReference>
<dbReference type="EMBL" id="FAOZ01000023">
    <property type="protein sequence ID" value="CUU58934.1"/>
    <property type="molecule type" value="Genomic_DNA"/>
</dbReference>
<sequence>MNEVVPGIRRLCIAVAADRSLGGILDEACLAADVQCAHWFARPEGDEFAVFPPGIDEVRVVGDLVRGLRLTVGRMNAGAAARTRLRVALHQGITRCDERGFGGRAVEKACGLRDADIVERELAEHPHADFALIISAELFDDVVGDDGAEGLDLTAFRQVVVPGSGFLAWVSMSAALPLPLTFPAVAGPR</sequence>
<reference evidence="2" key="1">
    <citation type="submission" date="2015-11" db="EMBL/GenBank/DDBJ databases">
        <authorList>
            <person name="Varghese N."/>
        </authorList>
    </citation>
    <scope>NUCLEOTIDE SEQUENCE [LARGE SCALE GENOMIC DNA]</scope>
    <source>
        <strain evidence="2">DSM 45899</strain>
    </source>
</reference>